<proteinExistence type="predicted"/>
<dbReference type="InterPro" id="IPR036576">
    <property type="entry name" value="WRKY_dom_sf"/>
</dbReference>
<gene>
    <name evidence="8" type="ORF">RHSIM_Rhsim13G0003300</name>
</gene>
<organism evidence="8 9">
    <name type="scientific">Rhododendron simsii</name>
    <name type="common">Sims's rhododendron</name>
    <dbReference type="NCBI Taxonomy" id="118357"/>
    <lineage>
        <taxon>Eukaryota</taxon>
        <taxon>Viridiplantae</taxon>
        <taxon>Streptophyta</taxon>
        <taxon>Embryophyta</taxon>
        <taxon>Tracheophyta</taxon>
        <taxon>Spermatophyta</taxon>
        <taxon>Magnoliopsida</taxon>
        <taxon>eudicotyledons</taxon>
        <taxon>Gunneridae</taxon>
        <taxon>Pentapetalae</taxon>
        <taxon>asterids</taxon>
        <taxon>Ericales</taxon>
        <taxon>Ericaceae</taxon>
        <taxon>Ericoideae</taxon>
        <taxon>Rhodoreae</taxon>
        <taxon>Rhododendron</taxon>
    </lineage>
</organism>
<dbReference type="Gene3D" id="2.20.25.80">
    <property type="entry name" value="WRKY domain"/>
    <property type="match status" value="1"/>
</dbReference>
<keyword evidence="9" id="KW-1185">Reference proteome</keyword>
<reference evidence="8" key="1">
    <citation type="submission" date="2019-11" db="EMBL/GenBank/DDBJ databases">
        <authorList>
            <person name="Liu Y."/>
            <person name="Hou J."/>
            <person name="Li T.-Q."/>
            <person name="Guan C.-H."/>
            <person name="Wu X."/>
            <person name="Wu H.-Z."/>
            <person name="Ling F."/>
            <person name="Zhang R."/>
            <person name="Shi X.-G."/>
            <person name="Ren J.-P."/>
            <person name="Chen E.-F."/>
            <person name="Sun J.-M."/>
        </authorList>
    </citation>
    <scope>NUCLEOTIDE SEQUENCE</scope>
    <source>
        <strain evidence="8">Adult_tree_wgs_1</strain>
        <tissue evidence="8">Leaves</tissue>
    </source>
</reference>
<evidence type="ECO:0000259" key="7">
    <source>
        <dbReference type="PROSITE" id="PS50811"/>
    </source>
</evidence>
<evidence type="ECO:0000313" key="9">
    <source>
        <dbReference type="Proteomes" id="UP000626092"/>
    </source>
</evidence>
<comment type="caution">
    <text evidence="8">The sequence shown here is derived from an EMBL/GenBank/DDBJ whole genome shotgun (WGS) entry which is preliminary data.</text>
</comment>
<dbReference type="AlphaFoldDB" id="A0A834L709"/>
<dbReference type="Proteomes" id="UP000626092">
    <property type="component" value="Unassembled WGS sequence"/>
</dbReference>
<keyword evidence="3" id="KW-0238">DNA-binding</keyword>
<evidence type="ECO:0000256" key="1">
    <source>
        <dbReference type="ARBA" id="ARBA00004123"/>
    </source>
</evidence>
<dbReference type="GO" id="GO:0005634">
    <property type="term" value="C:nucleus"/>
    <property type="evidence" value="ECO:0007669"/>
    <property type="project" value="UniProtKB-SubCell"/>
</dbReference>
<dbReference type="InterPro" id="IPR044810">
    <property type="entry name" value="WRKY_plant"/>
</dbReference>
<name>A0A834L709_RHOSS</name>
<evidence type="ECO:0000313" key="8">
    <source>
        <dbReference type="EMBL" id="KAF7120447.1"/>
    </source>
</evidence>
<feature type="domain" description="WRKY" evidence="7">
    <location>
        <begin position="182"/>
        <end position="247"/>
    </location>
</feature>
<dbReference type="PANTHER" id="PTHR31221:SF289">
    <property type="entry name" value="WRKY TRANSCRIPTION FACTOR 68"/>
    <property type="match status" value="1"/>
</dbReference>
<keyword evidence="4" id="KW-0804">Transcription</keyword>
<evidence type="ECO:0000256" key="2">
    <source>
        <dbReference type="ARBA" id="ARBA00023015"/>
    </source>
</evidence>
<dbReference type="PANTHER" id="PTHR31221">
    <property type="entry name" value="WRKY TRANSCRIPTION FACTOR PROTEIN 1-RELATED"/>
    <property type="match status" value="1"/>
</dbReference>
<dbReference type="GO" id="GO:0003700">
    <property type="term" value="F:DNA-binding transcription factor activity"/>
    <property type="evidence" value="ECO:0007669"/>
    <property type="project" value="InterPro"/>
</dbReference>
<evidence type="ECO:0000256" key="4">
    <source>
        <dbReference type="ARBA" id="ARBA00023163"/>
    </source>
</evidence>
<dbReference type="SMART" id="SM00774">
    <property type="entry name" value="WRKY"/>
    <property type="match status" value="1"/>
</dbReference>
<evidence type="ECO:0000256" key="3">
    <source>
        <dbReference type="ARBA" id="ARBA00023125"/>
    </source>
</evidence>
<keyword evidence="2" id="KW-0805">Transcription regulation</keyword>
<dbReference type="OrthoDB" id="1927637at2759"/>
<dbReference type="FunFam" id="2.20.25.80:FF:000003">
    <property type="entry name" value="WRKY transcription factor 57"/>
    <property type="match status" value="1"/>
</dbReference>
<protein>
    <recommendedName>
        <fullName evidence="7">WRKY domain-containing protein</fullName>
    </recommendedName>
</protein>
<comment type="subcellular location">
    <subcellularLocation>
        <location evidence="1">Nucleus</location>
    </subcellularLocation>
</comment>
<dbReference type="SUPFAM" id="SSF118290">
    <property type="entry name" value="WRKY DNA-binding domain"/>
    <property type="match status" value="1"/>
</dbReference>
<keyword evidence="5" id="KW-0539">Nucleus</keyword>
<dbReference type="EMBL" id="WJXA01000013">
    <property type="protein sequence ID" value="KAF7120447.1"/>
    <property type="molecule type" value="Genomic_DNA"/>
</dbReference>
<feature type="region of interest" description="Disordered" evidence="6">
    <location>
        <begin position="128"/>
        <end position="174"/>
    </location>
</feature>
<evidence type="ECO:0000256" key="5">
    <source>
        <dbReference type="ARBA" id="ARBA00023242"/>
    </source>
</evidence>
<dbReference type="GO" id="GO:0043565">
    <property type="term" value="F:sequence-specific DNA binding"/>
    <property type="evidence" value="ECO:0007669"/>
    <property type="project" value="InterPro"/>
</dbReference>
<dbReference type="InterPro" id="IPR003657">
    <property type="entry name" value="WRKY_dom"/>
</dbReference>
<evidence type="ECO:0000256" key="6">
    <source>
        <dbReference type="SAM" id="MobiDB-lite"/>
    </source>
</evidence>
<dbReference type="PROSITE" id="PS50811">
    <property type="entry name" value="WRKY"/>
    <property type="match status" value="1"/>
</dbReference>
<feature type="compositionally biased region" description="Basic residues" evidence="6">
    <location>
        <begin position="156"/>
        <end position="170"/>
    </location>
</feature>
<dbReference type="Pfam" id="PF03106">
    <property type="entry name" value="WRKY"/>
    <property type="match status" value="1"/>
</dbReference>
<sequence length="333" mass="37018">MERKEAVKAELDSNPSPLFYHHFPGDKMYYDLLSTEGSVEKSSLGFMDLLGIRDFSPNSFTSIVDHHHHFLQFSTPSYPLEPCGPESSTLTSASLVLQPESISVDPTTPNSSISSASSGAAAINIDEHKSSTTGSRAADHEHEHEQEGEEEEHQKTIKQLKVKKSEKKKREREPRFAFMTKSEVDHLEDGYRWRKYGQKAVKNSPFPRSYYRCTNASCNVKKRVERCMGDPSIVVTTYEGKHTHHSQLMPRCCGATTSAGGLRPATAFNVAATPFPPPQMSPLQSQFMTNLPPFLNCGNYASSNLLNPTSSALLTVDHGLLQDIVPSLMRKLD</sequence>
<accession>A0A834L709</accession>